<proteinExistence type="predicted"/>
<dbReference type="PANTHER" id="PTHR43581:SF2">
    <property type="entry name" value="EXCINUCLEASE ATPASE SUBUNIT"/>
    <property type="match status" value="1"/>
</dbReference>
<evidence type="ECO:0000313" key="2">
    <source>
        <dbReference type="EMBL" id="PSU24721.1"/>
    </source>
</evidence>
<evidence type="ECO:0000259" key="1">
    <source>
        <dbReference type="Pfam" id="PF13175"/>
    </source>
</evidence>
<dbReference type="Proteomes" id="UP000241618">
    <property type="component" value="Unassembled WGS sequence"/>
</dbReference>
<dbReference type="SUPFAM" id="SSF52540">
    <property type="entry name" value="P-loop containing nucleoside triphosphate hydrolases"/>
    <property type="match status" value="1"/>
</dbReference>
<dbReference type="InterPro" id="IPR027417">
    <property type="entry name" value="P-loop_NTPase"/>
</dbReference>
<sequence length="480" mass="54473">MRKYFNNHKYMKLDIEIENCGKISHASVAIAPFTVIGGANSSGKSFITRSLYSIFNSMADNSLQNIGEKLILRLLHMTSASEFELVAPNKQVKVNHKILLDAVCKLEQTVVFLRCDSSLSDVARHKLVNETISKAVRNCNIAFLEIEKIKKYEDYKTSLIAIREALVQFTKYINSPEGLFSETLSVALKNDFQENFQVVDLLELKNYKSVSTDLVKFNFKNVGKVEIDKDKVTVSFDVSKTKELETLNNVVFLESPVYWKLRKTLLNSTMSTSNIFFKKLFYKSNHLTGVPKYFLDLVKLVETKYKSNENSSENYELYNDITTLIGGELDLLDSGELCFKDSATKRNININLTASGITNLGLIGLLLKQNVIAKGSFIFVDEPEVNLHPAWQRVLIDVLYRLSRSGINIVMASHSVDMMKYIENIMEDLDDDEINAHFAVTQMSKEGYSVNDELDPLEKLSAIKSDLNSSYVDMFMEGSW</sequence>
<dbReference type="EMBL" id="PYMO01000011">
    <property type="protein sequence ID" value="PSU24721.1"/>
    <property type="molecule type" value="Genomic_DNA"/>
</dbReference>
<evidence type="ECO:0000313" key="4">
    <source>
        <dbReference type="Proteomes" id="UP000241405"/>
    </source>
</evidence>
<dbReference type="EMBL" id="PYMP01000012">
    <property type="protein sequence ID" value="PSU51105.1"/>
    <property type="molecule type" value="Genomic_DNA"/>
</dbReference>
<dbReference type="InterPro" id="IPR051396">
    <property type="entry name" value="Bact_Antivir_Def_Nuclease"/>
</dbReference>
<keyword evidence="4" id="KW-1185">Reference proteome</keyword>
<comment type="caution">
    <text evidence="3">The sequence shown here is derived from an EMBL/GenBank/DDBJ whole genome shotgun (WGS) entry which is preliminary data.</text>
</comment>
<dbReference type="Gene3D" id="3.40.50.300">
    <property type="entry name" value="P-loop containing nucleotide triphosphate hydrolases"/>
    <property type="match status" value="1"/>
</dbReference>
<name>A0A2T3JPX7_PHOPO</name>
<protein>
    <recommendedName>
        <fullName evidence="1">Endonuclease GajA/Old nuclease/RecF-like AAA domain-containing protein</fullName>
    </recommendedName>
</protein>
<gene>
    <name evidence="3" type="ORF">C9J18_12990</name>
    <name evidence="2" type="ORF">CTM96_12340</name>
</gene>
<organism evidence="3 5">
    <name type="scientific">Photobacterium phosphoreum</name>
    <dbReference type="NCBI Taxonomy" id="659"/>
    <lineage>
        <taxon>Bacteria</taxon>
        <taxon>Pseudomonadati</taxon>
        <taxon>Pseudomonadota</taxon>
        <taxon>Gammaproteobacteria</taxon>
        <taxon>Vibrionales</taxon>
        <taxon>Vibrionaceae</taxon>
        <taxon>Photobacterium</taxon>
    </lineage>
</organism>
<accession>A0A2T3JPX7</accession>
<evidence type="ECO:0000313" key="5">
    <source>
        <dbReference type="Proteomes" id="UP000241618"/>
    </source>
</evidence>
<evidence type="ECO:0000313" key="3">
    <source>
        <dbReference type="EMBL" id="PSU51105.1"/>
    </source>
</evidence>
<dbReference type="AlphaFoldDB" id="A0A2T3JPX7"/>
<reference evidence="4 5" key="1">
    <citation type="submission" date="2018-03" db="EMBL/GenBank/DDBJ databases">
        <title>Whole genome sequencing of Histamine producing bacteria.</title>
        <authorList>
            <person name="Butler K."/>
        </authorList>
    </citation>
    <scope>NUCLEOTIDE SEQUENCE [LARGE SCALE GENOMIC DNA]</scope>
    <source>
        <strain evidence="3 5">FS-6.1</strain>
        <strain evidence="2 4">FS-6.2</strain>
    </source>
</reference>
<dbReference type="PANTHER" id="PTHR43581">
    <property type="entry name" value="ATP/GTP PHOSPHATASE"/>
    <property type="match status" value="1"/>
</dbReference>
<dbReference type="Pfam" id="PF13175">
    <property type="entry name" value="AAA_15"/>
    <property type="match status" value="1"/>
</dbReference>
<dbReference type="Proteomes" id="UP000241405">
    <property type="component" value="Unassembled WGS sequence"/>
</dbReference>
<feature type="domain" description="Endonuclease GajA/Old nuclease/RecF-like AAA" evidence="1">
    <location>
        <begin position="11"/>
        <end position="418"/>
    </location>
</feature>
<dbReference type="InterPro" id="IPR041685">
    <property type="entry name" value="AAA_GajA/Old/RecF-like"/>
</dbReference>